<dbReference type="EMBL" id="VVIM01000008">
    <property type="protein sequence ID" value="KAB0795072.1"/>
    <property type="molecule type" value="Genomic_DNA"/>
</dbReference>
<evidence type="ECO:0000313" key="6">
    <source>
        <dbReference type="Proteomes" id="UP000327044"/>
    </source>
</evidence>
<evidence type="ECO:0000259" key="2">
    <source>
        <dbReference type="Pfam" id="PF18701"/>
    </source>
</evidence>
<feature type="region of interest" description="Disordered" evidence="1">
    <location>
        <begin position="156"/>
        <end position="188"/>
    </location>
</feature>
<dbReference type="InParanoid" id="A0A5N4AGH1"/>
<feature type="compositionally biased region" description="Polar residues" evidence="1">
    <location>
        <begin position="164"/>
        <end position="179"/>
    </location>
</feature>
<dbReference type="PANTHER" id="PTHR47331">
    <property type="entry name" value="PHD-TYPE DOMAIN-CONTAINING PROTEIN"/>
    <property type="match status" value="1"/>
</dbReference>
<evidence type="ECO:0000313" key="4">
    <source>
        <dbReference type="EMBL" id="KAB0796308.1"/>
    </source>
</evidence>
<evidence type="ECO:0000313" key="3">
    <source>
        <dbReference type="EMBL" id="KAB0795072.1"/>
    </source>
</evidence>
<accession>A0A5N4AGH1</accession>
<proteinExistence type="predicted"/>
<dbReference type="EMBL" id="VVIM01000007">
    <property type="protein sequence ID" value="KAB0796600.1"/>
    <property type="molecule type" value="Genomic_DNA"/>
</dbReference>
<dbReference type="InterPro" id="IPR040676">
    <property type="entry name" value="DUF5641"/>
</dbReference>
<evidence type="ECO:0000256" key="1">
    <source>
        <dbReference type="SAM" id="MobiDB-lite"/>
    </source>
</evidence>
<dbReference type="EMBL" id="VVIM01000007">
    <property type="protein sequence ID" value="KAB0796308.1"/>
    <property type="molecule type" value="Genomic_DNA"/>
</dbReference>
<keyword evidence="6" id="KW-1185">Reference proteome</keyword>
<organism evidence="4 6">
    <name type="scientific">Photinus pyralis</name>
    <name type="common">Common eastern firefly</name>
    <name type="synonym">Lampyris pyralis</name>
    <dbReference type="NCBI Taxonomy" id="7054"/>
    <lineage>
        <taxon>Eukaryota</taxon>
        <taxon>Metazoa</taxon>
        <taxon>Ecdysozoa</taxon>
        <taxon>Arthropoda</taxon>
        <taxon>Hexapoda</taxon>
        <taxon>Insecta</taxon>
        <taxon>Pterygota</taxon>
        <taxon>Neoptera</taxon>
        <taxon>Endopterygota</taxon>
        <taxon>Coleoptera</taxon>
        <taxon>Polyphaga</taxon>
        <taxon>Elateriformia</taxon>
        <taxon>Elateroidea</taxon>
        <taxon>Lampyridae</taxon>
        <taxon>Lampyrinae</taxon>
        <taxon>Photinus</taxon>
    </lineage>
</organism>
<dbReference type="AlphaFoldDB" id="A0A5N4AGH1"/>
<evidence type="ECO:0000313" key="5">
    <source>
        <dbReference type="EMBL" id="KAB0796600.1"/>
    </source>
</evidence>
<name>A0A5N4AGH1_PHOPY</name>
<dbReference type="PANTHER" id="PTHR47331:SF2">
    <property type="match status" value="1"/>
</dbReference>
<gene>
    <name evidence="4" type="ORF">PPYR_10369</name>
    <name evidence="5" type="ORF">PPYR_10661</name>
    <name evidence="3" type="ORF">PPYR_11911</name>
</gene>
<sequence>MTILCDCEAVINSRPISFLSSSSQELMALCPVMYLRELPSTSVVDCDVVDRQSLTKKLQRLQVLRDSLRERFRSEYLGQLAILQSRRTSKSICVGEVVLVGDNDTKRLNWPMGIIKEVFPASDGQIRVVRVKTSRGILMRPIQRIYRLECSEETSEDVVREPTNHGSRSPEVNTSLPDNSDSRVRVSRVGRTIKRPKRYL</sequence>
<dbReference type="Pfam" id="PF18701">
    <property type="entry name" value="DUF5641"/>
    <property type="match status" value="1"/>
</dbReference>
<protein>
    <recommendedName>
        <fullName evidence="2">DUF5641 domain-containing protein</fullName>
    </recommendedName>
</protein>
<reference evidence="4" key="2">
    <citation type="submission" date="2019-08" db="EMBL/GenBank/DDBJ databases">
        <authorList>
            <consortium name="Photinus pyralis genome working group"/>
            <person name="Fallon T.R."/>
            <person name="Sander Lower S.E."/>
            <person name="Weng J.-K."/>
        </authorList>
    </citation>
    <scope>NUCLEOTIDE SEQUENCE</scope>
    <source>
        <strain evidence="4">1611_PpyrPB1</strain>
        <tissue evidence="4">Whole body</tissue>
    </source>
</reference>
<dbReference type="Proteomes" id="UP000327044">
    <property type="component" value="Unassembled WGS sequence"/>
</dbReference>
<reference evidence="4 6" key="1">
    <citation type="journal article" date="2018" name="Elife">
        <title>Firefly genomes illuminate parallel origins of bioluminescence in beetles.</title>
        <authorList>
            <person name="Fallon T.R."/>
            <person name="Lower S.E."/>
            <person name="Chang C.H."/>
            <person name="Bessho-Uehara M."/>
            <person name="Martin G.J."/>
            <person name="Bewick A.J."/>
            <person name="Behringer M."/>
            <person name="Debat H.J."/>
            <person name="Wong I."/>
            <person name="Day J.C."/>
            <person name="Suvorov A."/>
            <person name="Silva C.J."/>
            <person name="Stanger-Hall K.F."/>
            <person name="Hall D.W."/>
            <person name="Schmitz R.J."/>
            <person name="Nelson D.R."/>
            <person name="Lewis S.M."/>
            <person name="Shigenobu S."/>
            <person name="Bybee S.M."/>
            <person name="Larracuente A.M."/>
            <person name="Oba Y."/>
            <person name="Weng J.K."/>
        </authorList>
    </citation>
    <scope>NUCLEOTIDE SEQUENCE [LARGE SCALE GENOMIC DNA]</scope>
    <source>
        <strain evidence="4">1611_PpyrPB1</strain>
        <tissue evidence="4">Whole body</tissue>
    </source>
</reference>
<comment type="caution">
    <text evidence="4">The sequence shown here is derived from an EMBL/GenBank/DDBJ whole genome shotgun (WGS) entry which is preliminary data.</text>
</comment>
<feature type="domain" description="DUF5641" evidence="2">
    <location>
        <begin position="57"/>
        <end position="147"/>
    </location>
</feature>